<keyword evidence="1" id="KW-0539">Nucleus</keyword>
<organism evidence="3 4">
    <name type="scientific">Trichobilharzia regenti</name>
    <name type="common">Nasal bird schistosome</name>
    <dbReference type="NCBI Taxonomy" id="157069"/>
    <lineage>
        <taxon>Eukaryota</taxon>
        <taxon>Metazoa</taxon>
        <taxon>Spiralia</taxon>
        <taxon>Lophotrochozoa</taxon>
        <taxon>Platyhelminthes</taxon>
        <taxon>Trematoda</taxon>
        <taxon>Digenea</taxon>
        <taxon>Strigeidida</taxon>
        <taxon>Schistosomatoidea</taxon>
        <taxon>Schistosomatidae</taxon>
        <taxon>Trichobilharzia</taxon>
    </lineage>
</organism>
<dbReference type="Pfam" id="PF25344">
    <property type="entry name" value="PH_LRR1"/>
    <property type="match status" value="1"/>
</dbReference>
<accession>A0AA85K9S1</accession>
<proteinExistence type="predicted"/>
<sequence>MCTSVFIRALLSHIVFRAAFFRGSVTFSLACYFMSLSVRCSVVVEELAADKCTVSRRITLRESQISAVRDDLQQILIRITPLENSGSKQMIKKSLGYPVIEMNLYKNFLSQGKATICLPAHSVRIMISNCPPDKLRFFLGTLRTKFNEQ</sequence>
<evidence type="ECO:0000313" key="4">
    <source>
        <dbReference type="WBParaSite" id="TREG1_71640.1"/>
    </source>
</evidence>
<keyword evidence="3" id="KW-1185">Reference proteome</keyword>
<reference evidence="4" key="2">
    <citation type="submission" date="2023-11" db="UniProtKB">
        <authorList>
            <consortium name="WormBaseParasite"/>
        </authorList>
    </citation>
    <scope>IDENTIFICATION</scope>
</reference>
<dbReference type="InterPro" id="IPR057437">
    <property type="entry name" value="PIF1/LRR1_PH"/>
</dbReference>
<evidence type="ECO:0000313" key="3">
    <source>
        <dbReference type="Proteomes" id="UP000050795"/>
    </source>
</evidence>
<reference evidence="3" key="1">
    <citation type="submission" date="2022-06" db="EMBL/GenBank/DDBJ databases">
        <authorList>
            <person name="Berger JAMES D."/>
            <person name="Berger JAMES D."/>
        </authorList>
    </citation>
    <scope>NUCLEOTIDE SEQUENCE [LARGE SCALE GENOMIC DNA]</scope>
</reference>
<dbReference type="Proteomes" id="UP000050795">
    <property type="component" value="Unassembled WGS sequence"/>
</dbReference>
<dbReference type="WBParaSite" id="TREG1_71640.1">
    <property type="protein sequence ID" value="TREG1_71640.1"/>
    <property type="gene ID" value="TREG1_71640"/>
</dbReference>
<dbReference type="AlphaFoldDB" id="A0AA85K9S1"/>
<evidence type="ECO:0000256" key="1">
    <source>
        <dbReference type="ARBA" id="ARBA00023242"/>
    </source>
</evidence>
<protein>
    <recommendedName>
        <fullName evidence="2">PIF1/LRR1 pleckstrin homology domain-containing protein</fullName>
    </recommendedName>
</protein>
<feature type="domain" description="PIF1/LRR1 pleckstrin homology" evidence="2">
    <location>
        <begin position="38"/>
        <end position="148"/>
    </location>
</feature>
<name>A0AA85K9S1_TRIRE</name>
<evidence type="ECO:0000259" key="2">
    <source>
        <dbReference type="Pfam" id="PF25344"/>
    </source>
</evidence>